<evidence type="ECO:0000256" key="12">
    <source>
        <dbReference type="ARBA" id="ARBA00023136"/>
    </source>
</evidence>
<feature type="transmembrane region" description="Helical" evidence="13">
    <location>
        <begin position="12"/>
        <end position="29"/>
    </location>
</feature>
<keyword evidence="6 13" id="KW-0812">Transmembrane</keyword>
<comment type="similarity">
    <text evidence="3">Belongs to the peptidase M50B family.</text>
</comment>
<feature type="transmembrane region" description="Helical" evidence="13">
    <location>
        <begin position="154"/>
        <end position="175"/>
    </location>
</feature>
<keyword evidence="10 13" id="KW-1133">Transmembrane helix</keyword>
<feature type="transmembrane region" description="Helical" evidence="13">
    <location>
        <begin position="122"/>
        <end position="142"/>
    </location>
</feature>
<evidence type="ECO:0000256" key="7">
    <source>
        <dbReference type="ARBA" id="ARBA00022723"/>
    </source>
</evidence>
<evidence type="ECO:0000256" key="9">
    <source>
        <dbReference type="ARBA" id="ARBA00022833"/>
    </source>
</evidence>
<keyword evidence="5" id="KW-0645">Protease</keyword>
<keyword evidence="7" id="KW-0479">Metal-binding</keyword>
<dbReference type="InterPro" id="IPR052348">
    <property type="entry name" value="Metallopeptidase_M50B"/>
</dbReference>
<name>A0A3G9G1J0_9CAUL</name>
<dbReference type="Proteomes" id="UP000278756">
    <property type="component" value="Chromosome 1"/>
</dbReference>
<evidence type="ECO:0000256" key="13">
    <source>
        <dbReference type="SAM" id="Phobius"/>
    </source>
</evidence>
<dbReference type="GO" id="GO:0005886">
    <property type="term" value="C:plasma membrane"/>
    <property type="evidence" value="ECO:0007669"/>
    <property type="project" value="UniProtKB-SubCell"/>
</dbReference>
<dbReference type="RefSeq" id="WP_126419736.1">
    <property type="nucleotide sequence ID" value="NZ_AP018827.1"/>
</dbReference>
<evidence type="ECO:0000256" key="2">
    <source>
        <dbReference type="ARBA" id="ARBA00004651"/>
    </source>
</evidence>
<reference evidence="16" key="2">
    <citation type="journal article" date="2017" name="Plant Physiol. Biochem.">
        <title>Differential oxidative and antioxidative response of duckweed Lemna minor toward plant growth promoting/inhibiting bacteria.</title>
        <authorList>
            <person name="Ishizawa H."/>
            <person name="Kuroda M."/>
            <person name="Morikawa M."/>
            <person name="Ike M."/>
        </authorList>
    </citation>
    <scope>NUCLEOTIDE SEQUENCE [LARGE SCALE GENOMIC DNA]</scope>
    <source>
        <strain evidence="16">M6</strain>
    </source>
</reference>
<dbReference type="GO" id="GO:0046872">
    <property type="term" value="F:metal ion binding"/>
    <property type="evidence" value="ECO:0007669"/>
    <property type="project" value="UniProtKB-KW"/>
</dbReference>
<evidence type="ECO:0000256" key="4">
    <source>
        <dbReference type="ARBA" id="ARBA00022475"/>
    </source>
</evidence>
<evidence type="ECO:0000259" key="14">
    <source>
        <dbReference type="Pfam" id="PF02163"/>
    </source>
</evidence>
<keyword evidence="12 13" id="KW-0472">Membrane</keyword>
<dbReference type="GO" id="GO:0006508">
    <property type="term" value="P:proteolysis"/>
    <property type="evidence" value="ECO:0007669"/>
    <property type="project" value="UniProtKB-KW"/>
</dbReference>
<keyword evidence="8" id="KW-0378">Hydrolase</keyword>
<proteinExistence type="inferred from homology"/>
<protein>
    <submittedName>
        <fullName evidence="15">Arginine/ornithine antiporter ArcD</fullName>
    </submittedName>
</protein>
<evidence type="ECO:0000256" key="6">
    <source>
        <dbReference type="ARBA" id="ARBA00022692"/>
    </source>
</evidence>
<feature type="transmembrane region" description="Helical" evidence="13">
    <location>
        <begin position="204"/>
        <end position="231"/>
    </location>
</feature>
<dbReference type="OrthoDB" id="9800627at2"/>
<feature type="transmembrane region" description="Helical" evidence="13">
    <location>
        <begin position="36"/>
        <end position="55"/>
    </location>
</feature>
<dbReference type="AlphaFoldDB" id="A0A3G9G1J0"/>
<evidence type="ECO:0000256" key="5">
    <source>
        <dbReference type="ARBA" id="ARBA00022670"/>
    </source>
</evidence>
<reference evidence="16" key="1">
    <citation type="journal article" date="2017" name="Biotechnol. Biofuels">
        <title>Evaluation of environmental bacterial communities as a factor affecting the growth of duckweed Lemna minor.</title>
        <authorList>
            <person name="Ishizawa H."/>
            <person name="Kuroda M."/>
            <person name="Morikawa M."/>
            <person name="Ike M."/>
        </authorList>
    </citation>
    <scope>NUCLEOTIDE SEQUENCE [LARGE SCALE GENOMIC DNA]</scope>
    <source>
        <strain evidence="16">M6</strain>
    </source>
</reference>
<comment type="cofactor">
    <cofactor evidence="1">
        <name>Zn(2+)</name>
        <dbReference type="ChEBI" id="CHEBI:29105"/>
    </cofactor>
</comment>
<dbReference type="PANTHER" id="PTHR35864">
    <property type="entry name" value="ZINC METALLOPROTEASE MJ0611-RELATED"/>
    <property type="match status" value="1"/>
</dbReference>
<dbReference type="GO" id="GO:0008237">
    <property type="term" value="F:metallopeptidase activity"/>
    <property type="evidence" value="ECO:0007669"/>
    <property type="project" value="UniProtKB-KW"/>
</dbReference>
<evidence type="ECO:0000256" key="1">
    <source>
        <dbReference type="ARBA" id="ARBA00001947"/>
    </source>
</evidence>
<evidence type="ECO:0000256" key="10">
    <source>
        <dbReference type="ARBA" id="ARBA00022989"/>
    </source>
</evidence>
<keyword evidence="9" id="KW-0862">Zinc</keyword>
<feature type="transmembrane region" description="Helical" evidence="13">
    <location>
        <begin position="89"/>
        <end position="110"/>
    </location>
</feature>
<keyword evidence="11" id="KW-0482">Metalloprotease</keyword>
<evidence type="ECO:0000313" key="16">
    <source>
        <dbReference type="Proteomes" id="UP000278756"/>
    </source>
</evidence>
<dbReference type="InterPro" id="IPR008915">
    <property type="entry name" value="Peptidase_M50"/>
</dbReference>
<keyword evidence="4" id="KW-1003">Cell membrane</keyword>
<evidence type="ECO:0000313" key="15">
    <source>
        <dbReference type="EMBL" id="BBF79725.1"/>
    </source>
</evidence>
<dbReference type="Pfam" id="PF02163">
    <property type="entry name" value="Peptidase_M50"/>
    <property type="match status" value="1"/>
</dbReference>
<comment type="subcellular location">
    <subcellularLocation>
        <location evidence="2">Cell membrane</location>
        <topology evidence="2">Multi-pass membrane protein</topology>
    </subcellularLocation>
</comment>
<evidence type="ECO:0000256" key="8">
    <source>
        <dbReference type="ARBA" id="ARBA00022801"/>
    </source>
</evidence>
<gene>
    <name evidence="15" type="ORF">EM6_0295</name>
</gene>
<accession>A0A3G9G1J0</accession>
<evidence type="ECO:0000256" key="11">
    <source>
        <dbReference type="ARBA" id="ARBA00023049"/>
    </source>
</evidence>
<sequence>METETRPATPLNFIVLLALFGAAGLVLWMRPEVSGLATFGFVLLGWVIGLCLHEFGHAASAAAFGDYSVKARGYLTLDPVVYINGPNSIVLPVLILVLGGIALPGAAVLIRPDLIRFRWQSSLIALAGPVMSLIFALISYGAAQVAFAHAAPDVFWQALILLSFFNLMAFVLNLLPIPGFDGFGVITPLLPQPLRGMAERLERLPWISLLAVVLIFFFGFPLIYALLGIVAGTLGLDLDAMRPAFDRFTFWN</sequence>
<dbReference type="CDD" id="cd06158">
    <property type="entry name" value="S2P-M50_like_1"/>
    <property type="match status" value="1"/>
</dbReference>
<organism evidence="15 16">
    <name type="scientific">Asticcacaulis excentricus</name>
    <dbReference type="NCBI Taxonomy" id="78587"/>
    <lineage>
        <taxon>Bacteria</taxon>
        <taxon>Pseudomonadati</taxon>
        <taxon>Pseudomonadota</taxon>
        <taxon>Alphaproteobacteria</taxon>
        <taxon>Caulobacterales</taxon>
        <taxon>Caulobacteraceae</taxon>
        <taxon>Asticcacaulis</taxon>
    </lineage>
</organism>
<feature type="domain" description="Peptidase M50" evidence="14">
    <location>
        <begin position="43"/>
        <end position="143"/>
    </location>
</feature>
<evidence type="ECO:0000256" key="3">
    <source>
        <dbReference type="ARBA" id="ARBA00007931"/>
    </source>
</evidence>
<dbReference type="EMBL" id="AP018827">
    <property type="protein sequence ID" value="BBF79725.1"/>
    <property type="molecule type" value="Genomic_DNA"/>
</dbReference>
<dbReference type="InterPro" id="IPR044537">
    <property type="entry name" value="Rip2-like"/>
</dbReference>
<dbReference type="PANTHER" id="PTHR35864:SF1">
    <property type="entry name" value="ZINC METALLOPROTEASE YWHC-RELATED"/>
    <property type="match status" value="1"/>
</dbReference>